<feature type="region of interest" description="Disordered" evidence="1">
    <location>
        <begin position="53"/>
        <end position="73"/>
    </location>
</feature>
<dbReference type="AlphaFoldDB" id="A0AAD7I329"/>
<gene>
    <name evidence="2" type="ORF">DFH07DRAFT_754523</name>
</gene>
<proteinExistence type="predicted"/>
<protein>
    <recommendedName>
        <fullName evidence="4">MULE transposase domain-containing protein</fullName>
    </recommendedName>
</protein>
<sequence>MAQYGLDVGAREQLGNRWSQQWSRYSDGAKGDTRTCKILYLCACGYDHHQRNTKYDRSQHDEGPGSRQRHTGAPFTSCLAHAELTMRGDKILRIRGHFNHNQGCQTANFGRVPPIPVHPSVYVVALAQLRDGATFSDIRQKNRDLFNAKAYKDFPEDLHSSPHRWIITHNDSRSLYRQYNRMKGVSVTDAPEINVDDWLDPKSDKFNATLAHAIFHYSPRAAKGERFEVAIANDEMNRAAWTYGHESQIILDGTFGVCDSRLLLFIVMTVDENRKGVPVAFLLFSAPTGNKQSSSGYDTAILTKLLKKWSDTLNKCGHLYGHAGVIFKPLSAITDTDLKDRGALIAVFADIWLLICRFHLRQSWRNHRNKNLKGKRQVYVDLKQRMISLERALTATQTISEARDLLAAEREVMIKLSVAHPRAARKAIVHIDYLDSYWTTDNLWPSWSDYGRTVLASMLGIAVDGVIPTTNHLESFNRILKRIHL</sequence>
<keyword evidence="3" id="KW-1185">Reference proteome</keyword>
<feature type="compositionally biased region" description="Basic and acidic residues" evidence="1">
    <location>
        <begin position="53"/>
        <end position="64"/>
    </location>
</feature>
<accession>A0AAD7I329</accession>
<name>A0AAD7I329_9AGAR</name>
<comment type="caution">
    <text evidence="2">The sequence shown here is derived from an EMBL/GenBank/DDBJ whole genome shotgun (WGS) entry which is preliminary data.</text>
</comment>
<dbReference type="Proteomes" id="UP001215280">
    <property type="component" value="Unassembled WGS sequence"/>
</dbReference>
<evidence type="ECO:0000256" key="1">
    <source>
        <dbReference type="SAM" id="MobiDB-lite"/>
    </source>
</evidence>
<organism evidence="2 3">
    <name type="scientific">Mycena maculata</name>
    <dbReference type="NCBI Taxonomy" id="230809"/>
    <lineage>
        <taxon>Eukaryota</taxon>
        <taxon>Fungi</taxon>
        <taxon>Dikarya</taxon>
        <taxon>Basidiomycota</taxon>
        <taxon>Agaricomycotina</taxon>
        <taxon>Agaricomycetes</taxon>
        <taxon>Agaricomycetidae</taxon>
        <taxon>Agaricales</taxon>
        <taxon>Marasmiineae</taxon>
        <taxon>Mycenaceae</taxon>
        <taxon>Mycena</taxon>
    </lineage>
</organism>
<evidence type="ECO:0008006" key="4">
    <source>
        <dbReference type="Google" id="ProtNLM"/>
    </source>
</evidence>
<evidence type="ECO:0000313" key="2">
    <source>
        <dbReference type="EMBL" id="KAJ7734048.1"/>
    </source>
</evidence>
<reference evidence="2" key="1">
    <citation type="submission" date="2023-03" db="EMBL/GenBank/DDBJ databases">
        <title>Massive genome expansion in bonnet fungi (Mycena s.s.) driven by repeated elements and novel gene families across ecological guilds.</title>
        <authorList>
            <consortium name="Lawrence Berkeley National Laboratory"/>
            <person name="Harder C.B."/>
            <person name="Miyauchi S."/>
            <person name="Viragh M."/>
            <person name="Kuo A."/>
            <person name="Thoen E."/>
            <person name="Andreopoulos B."/>
            <person name="Lu D."/>
            <person name="Skrede I."/>
            <person name="Drula E."/>
            <person name="Henrissat B."/>
            <person name="Morin E."/>
            <person name="Kohler A."/>
            <person name="Barry K."/>
            <person name="LaButti K."/>
            <person name="Morin E."/>
            <person name="Salamov A."/>
            <person name="Lipzen A."/>
            <person name="Mereny Z."/>
            <person name="Hegedus B."/>
            <person name="Baldrian P."/>
            <person name="Stursova M."/>
            <person name="Weitz H."/>
            <person name="Taylor A."/>
            <person name="Grigoriev I.V."/>
            <person name="Nagy L.G."/>
            <person name="Martin F."/>
            <person name="Kauserud H."/>
        </authorList>
    </citation>
    <scope>NUCLEOTIDE SEQUENCE</scope>
    <source>
        <strain evidence="2">CBHHK188m</strain>
    </source>
</reference>
<evidence type="ECO:0000313" key="3">
    <source>
        <dbReference type="Proteomes" id="UP001215280"/>
    </source>
</evidence>
<feature type="non-terminal residue" evidence="2">
    <location>
        <position position="485"/>
    </location>
</feature>
<dbReference type="EMBL" id="JARJLG010000164">
    <property type="protein sequence ID" value="KAJ7734048.1"/>
    <property type="molecule type" value="Genomic_DNA"/>
</dbReference>